<name>A0ABD0TK07_LOXSC</name>
<dbReference type="SUPFAM" id="SSF52972">
    <property type="entry name" value="ITPase-like"/>
    <property type="match status" value="1"/>
</dbReference>
<comment type="cofactor">
    <cofactor evidence="1">
        <name>a divalent metal cation</name>
        <dbReference type="ChEBI" id="CHEBI:60240"/>
    </cofactor>
</comment>
<dbReference type="HAMAP" id="MF_00528">
    <property type="entry name" value="Maf"/>
    <property type="match status" value="1"/>
</dbReference>
<comment type="caution">
    <text evidence="3">The sequence shown here is derived from an EMBL/GenBank/DDBJ whole genome shotgun (WGS) entry which is preliminary data.</text>
</comment>
<sequence length="205" mass="22907">MLEPIMHILNEKKIVLASGAKTRQEFLRNIGVNAECCPSRFEENLDPKSFKSFSEFVEETALQKVLEVEKRLTKEGQAPDVVIGADTMVTVDNQMFGKPANPEEAVKMLKRLSGKSNVVLTGVAVKARGQEPRKFTEKTEVFFDEMTEEQIRAYVNTKEPLDKAGSYAIQGRGGTFVTRISGDYSAVIGLPLNRLCAVLYDLYHE</sequence>
<dbReference type="NCBIfam" id="TIGR00172">
    <property type="entry name" value="maf"/>
    <property type="match status" value="1"/>
</dbReference>
<protein>
    <recommendedName>
        <fullName evidence="5">Maf protein</fullName>
    </recommendedName>
</protein>
<evidence type="ECO:0000313" key="3">
    <source>
        <dbReference type="EMBL" id="KAL0849635.1"/>
    </source>
</evidence>
<evidence type="ECO:0000256" key="1">
    <source>
        <dbReference type="ARBA" id="ARBA00001968"/>
    </source>
</evidence>
<reference evidence="3 4" key="1">
    <citation type="submission" date="2024-06" db="EMBL/GenBank/DDBJ databases">
        <title>A chromosome-level genome assembly of beet webworm, Loxostege sticticalis.</title>
        <authorList>
            <person name="Zhang Y."/>
        </authorList>
    </citation>
    <scope>NUCLEOTIDE SEQUENCE [LARGE SCALE GENOMIC DNA]</scope>
    <source>
        <strain evidence="3">AQ028</strain>
        <tissue evidence="3">Male pupae</tissue>
    </source>
</reference>
<dbReference type="Pfam" id="PF02545">
    <property type="entry name" value="Maf"/>
    <property type="match status" value="1"/>
</dbReference>
<evidence type="ECO:0008006" key="5">
    <source>
        <dbReference type="Google" id="ProtNLM"/>
    </source>
</evidence>
<organism evidence="3 4">
    <name type="scientific">Loxostege sticticalis</name>
    <name type="common">Beet webworm moth</name>
    <dbReference type="NCBI Taxonomy" id="481309"/>
    <lineage>
        <taxon>Eukaryota</taxon>
        <taxon>Metazoa</taxon>
        <taxon>Ecdysozoa</taxon>
        <taxon>Arthropoda</taxon>
        <taxon>Hexapoda</taxon>
        <taxon>Insecta</taxon>
        <taxon>Pterygota</taxon>
        <taxon>Neoptera</taxon>
        <taxon>Endopterygota</taxon>
        <taxon>Lepidoptera</taxon>
        <taxon>Glossata</taxon>
        <taxon>Ditrysia</taxon>
        <taxon>Pyraloidea</taxon>
        <taxon>Crambidae</taxon>
        <taxon>Pyraustinae</taxon>
        <taxon>Loxostege</taxon>
    </lineage>
</organism>
<dbReference type="PIRSF" id="PIRSF006305">
    <property type="entry name" value="Maf"/>
    <property type="match status" value="1"/>
</dbReference>
<keyword evidence="2" id="KW-0378">Hydrolase</keyword>
<dbReference type="InterPro" id="IPR029001">
    <property type="entry name" value="ITPase-like_fam"/>
</dbReference>
<gene>
    <name evidence="3" type="ORF">ABMA28_013893</name>
</gene>
<dbReference type="AlphaFoldDB" id="A0ABD0TK07"/>
<dbReference type="PANTHER" id="PTHR43213">
    <property type="entry name" value="BIFUNCTIONAL DTTP/UTP PYROPHOSPHATASE/METHYLTRANSFERASE PROTEIN-RELATED"/>
    <property type="match status" value="1"/>
</dbReference>
<evidence type="ECO:0000313" key="4">
    <source>
        <dbReference type="Proteomes" id="UP001549921"/>
    </source>
</evidence>
<accession>A0ABD0TK07</accession>
<dbReference type="CDD" id="cd00555">
    <property type="entry name" value="Maf"/>
    <property type="match status" value="1"/>
</dbReference>
<dbReference type="PANTHER" id="PTHR43213:SF5">
    <property type="entry name" value="BIFUNCTIONAL DTTP_UTP PYROPHOSPHATASE_METHYLTRANSFERASE PROTEIN-RELATED"/>
    <property type="match status" value="1"/>
</dbReference>
<dbReference type="Proteomes" id="UP001549921">
    <property type="component" value="Unassembled WGS sequence"/>
</dbReference>
<proteinExistence type="inferred from homology"/>
<dbReference type="Gene3D" id="3.90.950.10">
    <property type="match status" value="1"/>
</dbReference>
<dbReference type="EMBL" id="JBEDNZ010000004">
    <property type="protein sequence ID" value="KAL0849635.1"/>
    <property type="molecule type" value="Genomic_DNA"/>
</dbReference>
<evidence type="ECO:0000256" key="2">
    <source>
        <dbReference type="ARBA" id="ARBA00022801"/>
    </source>
</evidence>
<dbReference type="GO" id="GO:0016787">
    <property type="term" value="F:hydrolase activity"/>
    <property type="evidence" value="ECO:0007669"/>
    <property type="project" value="UniProtKB-KW"/>
</dbReference>
<dbReference type="InterPro" id="IPR003697">
    <property type="entry name" value="Maf-like"/>
</dbReference>